<comment type="similarity">
    <text evidence="3 9">Belongs to the CcmC/CycZ/HelC family.</text>
</comment>
<evidence type="ECO:0000256" key="7">
    <source>
        <dbReference type="ARBA" id="ARBA00022989"/>
    </source>
</evidence>
<keyword evidence="9" id="KW-0997">Cell inner membrane</keyword>
<keyword evidence="9" id="KW-1003">Cell membrane</keyword>
<dbReference type="InterPro" id="IPR045062">
    <property type="entry name" value="Cyt_c_biogenesis_CcsA/CcmC"/>
</dbReference>
<feature type="transmembrane region" description="Helical" evidence="9">
    <location>
        <begin position="67"/>
        <end position="87"/>
    </location>
</feature>
<dbReference type="Pfam" id="PF01578">
    <property type="entry name" value="Cytochrom_C_asm"/>
    <property type="match status" value="1"/>
</dbReference>
<evidence type="ECO:0000259" key="10">
    <source>
        <dbReference type="Pfam" id="PF01578"/>
    </source>
</evidence>
<dbReference type="RefSeq" id="WP_193987039.1">
    <property type="nucleotide sequence ID" value="NZ_CP063656.1"/>
</dbReference>
<dbReference type="Proteomes" id="UP000594059">
    <property type="component" value="Chromosome"/>
</dbReference>
<feature type="transmembrane region" description="Helical" evidence="9">
    <location>
        <begin position="132"/>
        <end position="152"/>
    </location>
</feature>
<dbReference type="GO" id="GO:0005886">
    <property type="term" value="C:plasma membrane"/>
    <property type="evidence" value="ECO:0007669"/>
    <property type="project" value="UniProtKB-SubCell"/>
</dbReference>
<evidence type="ECO:0000256" key="1">
    <source>
        <dbReference type="ARBA" id="ARBA00002442"/>
    </source>
</evidence>
<evidence type="ECO:0000256" key="4">
    <source>
        <dbReference type="ARBA" id="ARBA00016463"/>
    </source>
</evidence>
<comment type="subcellular location">
    <subcellularLocation>
        <location evidence="9">Cell inner membrane</location>
    </subcellularLocation>
    <subcellularLocation>
        <location evidence="2">Membrane</location>
        <topology evidence="2">Multi-pass membrane protein</topology>
    </subcellularLocation>
</comment>
<dbReference type="PANTHER" id="PTHR30071">
    <property type="entry name" value="HEME EXPORTER PROTEIN C"/>
    <property type="match status" value="1"/>
</dbReference>
<feature type="transmembrane region" description="Helical" evidence="9">
    <location>
        <begin position="164"/>
        <end position="184"/>
    </location>
</feature>
<evidence type="ECO:0000256" key="6">
    <source>
        <dbReference type="ARBA" id="ARBA00022748"/>
    </source>
</evidence>
<feature type="transmembrane region" description="Helical" evidence="9">
    <location>
        <begin position="94"/>
        <end position="117"/>
    </location>
</feature>
<keyword evidence="8 9" id="KW-0472">Membrane</keyword>
<dbReference type="GO" id="GO:0020037">
    <property type="term" value="F:heme binding"/>
    <property type="evidence" value="ECO:0007669"/>
    <property type="project" value="InterPro"/>
</dbReference>
<comment type="function">
    <text evidence="1 9">Required for the export of heme to the periplasm for the biogenesis of c-type cytochromes.</text>
</comment>
<name>A0A7S6UHY0_9GAMM</name>
<feature type="transmembrane region" description="Helical" evidence="9">
    <location>
        <begin position="27"/>
        <end position="47"/>
    </location>
</feature>
<keyword evidence="7 9" id="KW-1133">Transmembrane helix</keyword>
<evidence type="ECO:0000256" key="3">
    <source>
        <dbReference type="ARBA" id="ARBA00005840"/>
    </source>
</evidence>
<organism evidence="11 12">
    <name type="scientific">Novilysobacter ciconiae</name>
    <dbReference type="NCBI Taxonomy" id="2781022"/>
    <lineage>
        <taxon>Bacteria</taxon>
        <taxon>Pseudomonadati</taxon>
        <taxon>Pseudomonadota</taxon>
        <taxon>Gammaproteobacteria</taxon>
        <taxon>Lysobacterales</taxon>
        <taxon>Lysobacteraceae</taxon>
        <taxon>Novilysobacter</taxon>
    </lineage>
</organism>
<keyword evidence="5 9" id="KW-0812">Transmembrane</keyword>
<keyword evidence="12" id="KW-1185">Reference proteome</keyword>
<keyword evidence="6 9" id="KW-0201">Cytochrome c-type biogenesis</keyword>
<dbReference type="InterPro" id="IPR002541">
    <property type="entry name" value="Cyt_c_assembly"/>
</dbReference>
<dbReference type="GO" id="GO:0015232">
    <property type="term" value="F:heme transmembrane transporter activity"/>
    <property type="evidence" value="ECO:0007669"/>
    <property type="project" value="InterPro"/>
</dbReference>
<feature type="transmembrane region" description="Helical" evidence="9">
    <location>
        <begin position="204"/>
        <end position="225"/>
    </location>
</feature>
<evidence type="ECO:0000256" key="8">
    <source>
        <dbReference type="ARBA" id="ARBA00023136"/>
    </source>
</evidence>
<protein>
    <recommendedName>
        <fullName evidence="4 9">Heme exporter protein C</fullName>
    </recommendedName>
    <alternativeName>
        <fullName evidence="9">Cytochrome c-type biogenesis protein</fullName>
    </alternativeName>
</protein>
<dbReference type="KEGG" id="lcic:INQ41_06260"/>
<sequence length="261" mass="28896">MNPIVLWFHKLGSPPTFDRFAARWAPWAYGLGLLVMAWGIYGALFTVPADYQQGDSFRILYIHVPAAWMSLAVFGLMAIYAAIALVWRIKLCEILAMACAPIGAGFTLITLATGSIWGKPMWGTWWDWDPRLTTQLILLFLYLGVIGLYNAIDDRRSAARAAGLLAIVGVVLLPIIRYSVVWWNSLHQGQTIRLLGESTMDPSMLQPLIWMLVGTKLWFIGALLVRARADNLRRESGKAWVAALASAPTGDRPQTSPGISP</sequence>
<evidence type="ECO:0000313" key="12">
    <source>
        <dbReference type="Proteomes" id="UP000594059"/>
    </source>
</evidence>
<evidence type="ECO:0000256" key="5">
    <source>
        <dbReference type="ARBA" id="ARBA00022692"/>
    </source>
</evidence>
<evidence type="ECO:0000256" key="9">
    <source>
        <dbReference type="RuleBase" id="RU364092"/>
    </source>
</evidence>
<reference evidence="11 12" key="1">
    <citation type="submission" date="2020-10" db="EMBL/GenBank/DDBJ databases">
        <title>complete genome sequencing of Lysobacter sp. H21R20.</title>
        <authorList>
            <person name="Bae J.-W."/>
            <person name="Lee S.-Y."/>
        </authorList>
    </citation>
    <scope>NUCLEOTIDE SEQUENCE [LARGE SCALE GENOMIC DNA]</scope>
    <source>
        <strain evidence="11 12">H21R20</strain>
    </source>
</reference>
<dbReference type="AlphaFoldDB" id="A0A7S6UHY0"/>
<dbReference type="PRINTS" id="PR01386">
    <property type="entry name" value="CCMCBIOGNSIS"/>
</dbReference>
<feature type="domain" description="Cytochrome c assembly protein" evidence="10">
    <location>
        <begin position="35"/>
        <end position="187"/>
    </location>
</feature>
<gene>
    <name evidence="9" type="primary">ccmC</name>
    <name evidence="11" type="ORF">INQ41_06260</name>
</gene>
<dbReference type="GO" id="GO:0017004">
    <property type="term" value="P:cytochrome complex assembly"/>
    <property type="evidence" value="ECO:0007669"/>
    <property type="project" value="UniProtKB-KW"/>
</dbReference>
<dbReference type="PANTHER" id="PTHR30071:SF1">
    <property type="entry name" value="CYTOCHROME B_B6 PROTEIN-RELATED"/>
    <property type="match status" value="1"/>
</dbReference>
<evidence type="ECO:0000256" key="2">
    <source>
        <dbReference type="ARBA" id="ARBA00004141"/>
    </source>
</evidence>
<proteinExistence type="inferred from homology"/>
<dbReference type="NCBIfam" id="TIGR01191">
    <property type="entry name" value="ccmC"/>
    <property type="match status" value="1"/>
</dbReference>
<accession>A0A7S6UHY0</accession>
<evidence type="ECO:0000313" key="11">
    <source>
        <dbReference type="EMBL" id="QOW20602.1"/>
    </source>
</evidence>
<dbReference type="EMBL" id="CP063656">
    <property type="protein sequence ID" value="QOW20602.1"/>
    <property type="molecule type" value="Genomic_DNA"/>
</dbReference>
<keyword evidence="9" id="KW-0813">Transport</keyword>
<dbReference type="InterPro" id="IPR003557">
    <property type="entry name" value="Cyt_c_biogenesis_CcmC"/>
</dbReference>